<organism evidence="3 4">
    <name type="scientific">Perkinsus olseni</name>
    <name type="common">Perkinsus atlanticus</name>
    <dbReference type="NCBI Taxonomy" id="32597"/>
    <lineage>
        <taxon>Eukaryota</taxon>
        <taxon>Sar</taxon>
        <taxon>Alveolata</taxon>
        <taxon>Perkinsozoa</taxon>
        <taxon>Perkinsea</taxon>
        <taxon>Perkinsida</taxon>
        <taxon>Perkinsidae</taxon>
        <taxon>Perkinsus</taxon>
    </lineage>
</organism>
<dbReference type="PROSITE" id="PS51375">
    <property type="entry name" value="PPR"/>
    <property type="match status" value="1"/>
</dbReference>
<evidence type="ECO:0000256" key="1">
    <source>
        <dbReference type="PROSITE-ProRule" id="PRU00708"/>
    </source>
</evidence>
<dbReference type="Gene3D" id="1.25.40.10">
    <property type="entry name" value="Tetratricopeptide repeat domain"/>
    <property type="match status" value="2"/>
</dbReference>
<protein>
    <recommendedName>
        <fullName evidence="5">Pentatricopeptide repeat-containing protein</fullName>
    </recommendedName>
</protein>
<evidence type="ECO:0008006" key="5">
    <source>
        <dbReference type="Google" id="ProtNLM"/>
    </source>
</evidence>
<dbReference type="PANTHER" id="PTHR46862">
    <property type="entry name" value="OS07G0661900 PROTEIN"/>
    <property type="match status" value="1"/>
</dbReference>
<gene>
    <name evidence="3" type="ORF">FOZ62_024603</name>
</gene>
<evidence type="ECO:0000313" key="3">
    <source>
        <dbReference type="EMBL" id="KAF4697872.1"/>
    </source>
</evidence>
<feature type="compositionally biased region" description="Low complexity" evidence="2">
    <location>
        <begin position="147"/>
        <end position="158"/>
    </location>
</feature>
<evidence type="ECO:0000256" key="2">
    <source>
        <dbReference type="SAM" id="MobiDB-lite"/>
    </source>
</evidence>
<dbReference type="Proteomes" id="UP000574390">
    <property type="component" value="Unassembled WGS sequence"/>
</dbReference>
<feature type="region of interest" description="Disordered" evidence="2">
    <location>
        <begin position="115"/>
        <end position="181"/>
    </location>
</feature>
<sequence>MGVGQSSPLKKGTQLNGRGLLLFFGAKPLVCQRVTILWTISFALELFLSPSDGGHINLVVPCRNCLTEERRRKSHGQVLVAYAAGDLIRIAMVIASLYNYYCTMSSYSSGSTSASLSSRSSAQLSPPDSRSSSDDIAPPVSPKTPPRLVVSSTTTHSRTLSRSKRTPNEGAPPNEVDKYPSVGSIVAPGLVEDSLSNCGSVHPTPQQTRRDILKTPVSRASSGYPVNLKAWSPTPSPTSLPAVITPIDQASITRSLCGALSAVEPGRGGFDGRVIVQFFNNCLSSKNAALALETYMKYKEEKMPTADPAINLQVMDKVIKVLAIKEQWEEICHVYSTDMRRFGLIPDPSLCTIILSAAVRAGHHDLANVLFKLHPKEDVGVGRHMAMIRSYGLQGDLSSALELFKELKAAAAAGDEAMMFVEDGGLARGSGSGVLSSLVYNCLLDAAVQCGDMDVVREVFEEMREAGKLD</sequence>
<feature type="repeat" description="PPR" evidence="1">
    <location>
        <begin position="436"/>
        <end position="470"/>
    </location>
</feature>
<dbReference type="InterPro" id="IPR002885">
    <property type="entry name" value="PPR_rpt"/>
</dbReference>
<name>A0A7J6PPB9_PEROL</name>
<proteinExistence type="predicted"/>
<accession>A0A7J6PPB9</accession>
<reference evidence="3 4" key="1">
    <citation type="submission" date="2020-04" db="EMBL/GenBank/DDBJ databases">
        <title>Perkinsus olseni comparative genomics.</title>
        <authorList>
            <person name="Bogema D.R."/>
        </authorList>
    </citation>
    <scope>NUCLEOTIDE SEQUENCE [LARGE SCALE GENOMIC DNA]</scope>
    <source>
        <strain evidence="3">ATCC PRA-205</strain>
    </source>
</reference>
<dbReference type="Pfam" id="PF01535">
    <property type="entry name" value="PPR"/>
    <property type="match status" value="2"/>
</dbReference>
<feature type="non-terminal residue" evidence="3">
    <location>
        <position position="470"/>
    </location>
</feature>
<comment type="caution">
    <text evidence="3">The sequence shown here is derived from an EMBL/GenBank/DDBJ whole genome shotgun (WGS) entry which is preliminary data.</text>
</comment>
<dbReference type="InterPro" id="IPR011990">
    <property type="entry name" value="TPR-like_helical_dom_sf"/>
</dbReference>
<dbReference type="NCBIfam" id="TIGR00756">
    <property type="entry name" value="PPR"/>
    <property type="match status" value="1"/>
</dbReference>
<feature type="compositionally biased region" description="Low complexity" evidence="2">
    <location>
        <begin position="115"/>
        <end position="138"/>
    </location>
</feature>
<dbReference type="EMBL" id="JABANM010035528">
    <property type="protein sequence ID" value="KAF4697872.1"/>
    <property type="molecule type" value="Genomic_DNA"/>
</dbReference>
<dbReference type="AlphaFoldDB" id="A0A7J6PPB9"/>
<evidence type="ECO:0000313" key="4">
    <source>
        <dbReference type="Proteomes" id="UP000574390"/>
    </source>
</evidence>
<dbReference type="PANTHER" id="PTHR46862:SF3">
    <property type="entry name" value="OS07G0661900 PROTEIN"/>
    <property type="match status" value="1"/>
</dbReference>